<name>A0A7C6A810_UNCW3</name>
<evidence type="ECO:0000256" key="3">
    <source>
        <dbReference type="HAMAP-Rule" id="MF_00360"/>
    </source>
</evidence>
<dbReference type="AlphaFoldDB" id="A0A7C6A810"/>
<comment type="function">
    <text evidence="3">Binds together with bS18 to 16S ribosomal RNA.</text>
</comment>
<dbReference type="HAMAP" id="MF_00360">
    <property type="entry name" value="Ribosomal_bS6"/>
    <property type="match status" value="1"/>
</dbReference>
<gene>
    <name evidence="3 4" type="primary">rpsF</name>
    <name evidence="4" type="ORF">ENW73_01410</name>
</gene>
<dbReference type="GO" id="GO:0070181">
    <property type="term" value="F:small ribosomal subunit rRNA binding"/>
    <property type="evidence" value="ECO:0007669"/>
    <property type="project" value="TreeGrafter"/>
</dbReference>
<evidence type="ECO:0000313" key="4">
    <source>
        <dbReference type="EMBL" id="HHS51510.1"/>
    </source>
</evidence>
<dbReference type="GO" id="GO:0006412">
    <property type="term" value="P:translation"/>
    <property type="evidence" value="ECO:0007669"/>
    <property type="project" value="UniProtKB-UniRule"/>
</dbReference>
<dbReference type="SUPFAM" id="SSF54995">
    <property type="entry name" value="Ribosomal protein S6"/>
    <property type="match status" value="1"/>
</dbReference>
<evidence type="ECO:0000256" key="1">
    <source>
        <dbReference type="ARBA" id="ARBA00009512"/>
    </source>
</evidence>
<comment type="similarity">
    <text evidence="1 3">Belongs to the bacterial ribosomal protein bS6 family.</text>
</comment>
<dbReference type="GO" id="GO:0005737">
    <property type="term" value="C:cytoplasm"/>
    <property type="evidence" value="ECO:0007669"/>
    <property type="project" value="UniProtKB-ARBA"/>
</dbReference>
<dbReference type="InterPro" id="IPR014717">
    <property type="entry name" value="Transl_elong_EF1B/ribsomal_bS6"/>
</dbReference>
<dbReference type="GO" id="GO:0005840">
    <property type="term" value="C:ribosome"/>
    <property type="evidence" value="ECO:0007669"/>
    <property type="project" value="UniProtKB-KW"/>
</dbReference>
<dbReference type="EMBL" id="DTLI01000031">
    <property type="protein sequence ID" value="HHS51510.1"/>
    <property type="molecule type" value="Genomic_DNA"/>
</dbReference>
<dbReference type="CDD" id="cd00473">
    <property type="entry name" value="bS6"/>
    <property type="match status" value="1"/>
</dbReference>
<evidence type="ECO:0000256" key="2">
    <source>
        <dbReference type="ARBA" id="ARBA00035294"/>
    </source>
</evidence>
<dbReference type="Gene3D" id="3.30.70.60">
    <property type="match status" value="1"/>
</dbReference>
<organism evidence="4">
    <name type="scientific">candidate division WOR-3 bacterium</name>
    <dbReference type="NCBI Taxonomy" id="2052148"/>
    <lineage>
        <taxon>Bacteria</taxon>
        <taxon>Bacteria division WOR-3</taxon>
    </lineage>
</organism>
<dbReference type="PANTHER" id="PTHR21011:SF1">
    <property type="entry name" value="SMALL RIBOSOMAL SUBUNIT PROTEIN BS6M"/>
    <property type="match status" value="1"/>
</dbReference>
<dbReference type="GO" id="GO:0003735">
    <property type="term" value="F:structural constituent of ribosome"/>
    <property type="evidence" value="ECO:0007669"/>
    <property type="project" value="InterPro"/>
</dbReference>
<protein>
    <recommendedName>
        <fullName evidence="2 3">Small ribosomal subunit protein bS6</fullName>
    </recommendedName>
</protein>
<dbReference type="GO" id="GO:1990904">
    <property type="term" value="C:ribonucleoprotein complex"/>
    <property type="evidence" value="ECO:0007669"/>
    <property type="project" value="UniProtKB-KW"/>
</dbReference>
<keyword evidence="3" id="KW-0694">RNA-binding</keyword>
<sequence>MKNYEAVFILSPELSKEAVQKLTNEVKKSIESANGERIVEEKLEKRQLQYPIKKQKEGIYFICQFTAPPQAIAKIKDAFKHNESILRYAFIAVDKRQSTSTEKET</sequence>
<dbReference type="InterPro" id="IPR035980">
    <property type="entry name" value="Ribosomal_bS6_sf"/>
</dbReference>
<dbReference type="InterPro" id="IPR020814">
    <property type="entry name" value="Ribosomal_S6_plastid/chlpt"/>
</dbReference>
<keyword evidence="3" id="KW-0687">Ribonucleoprotein</keyword>
<proteinExistence type="inferred from homology"/>
<dbReference type="Pfam" id="PF01250">
    <property type="entry name" value="Ribosomal_S6"/>
    <property type="match status" value="1"/>
</dbReference>
<keyword evidence="3 4" id="KW-0689">Ribosomal protein</keyword>
<dbReference type="InterPro" id="IPR000529">
    <property type="entry name" value="Ribosomal_bS6"/>
</dbReference>
<dbReference type="PANTHER" id="PTHR21011">
    <property type="entry name" value="MITOCHONDRIAL 28S RIBOSOMAL PROTEIN S6"/>
    <property type="match status" value="1"/>
</dbReference>
<dbReference type="NCBIfam" id="TIGR00166">
    <property type="entry name" value="S6"/>
    <property type="match status" value="1"/>
</dbReference>
<keyword evidence="3" id="KW-0699">rRNA-binding</keyword>
<comment type="caution">
    <text evidence="4">The sequence shown here is derived from an EMBL/GenBank/DDBJ whole genome shotgun (WGS) entry which is preliminary data.</text>
</comment>
<reference evidence="4" key="1">
    <citation type="journal article" date="2020" name="mSystems">
        <title>Genome- and Community-Level Interaction Insights into Carbon Utilization and Element Cycling Functions of Hydrothermarchaeota in Hydrothermal Sediment.</title>
        <authorList>
            <person name="Zhou Z."/>
            <person name="Liu Y."/>
            <person name="Xu W."/>
            <person name="Pan J."/>
            <person name="Luo Z.H."/>
            <person name="Li M."/>
        </authorList>
    </citation>
    <scope>NUCLEOTIDE SEQUENCE [LARGE SCALE GENOMIC DNA]</scope>
    <source>
        <strain evidence="4">SpSt-876</strain>
    </source>
</reference>
<accession>A0A7C6A810</accession>